<dbReference type="NCBIfam" id="TIGR00446">
    <property type="entry name" value="nop2p"/>
    <property type="match status" value="1"/>
</dbReference>
<keyword evidence="4 5" id="KW-0694">RNA-binding</keyword>
<evidence type="ECO:0000259" key="6">
    <source>
        <dbReference type="PROSITE" id="PS51686"/>
    </source>
</evidence>
<keyword evidence="3 5" id="KW-0949">S-adenosyl-L-methionine</keyword>
<evidence type="ECO:0000256" key="3">
    <source>
        <dbReference type="ARBA" id="ARBA00022691"/>
    </source>
</evidence>
<reference evidence="7" key="1">
    <citation type="submission" date="2018-01" db="EMBL/GenBank/DDBJ databases">
        <authorList>
            <person name="Regsiter A."/>
            <person name="William W."/>
        </authorList>
    </citation>
    <scope>NUCLEOTIDE SEQUENCE</scope>
    <source>
        <strain evidence="7">TRIP AH-1</strain>
    </source>
</reference>
<dbReference type="GO" id="GO:0003723">
    <property type="term" value="F:RNA binding"/>
    <property type="evidence" value="ECO:0007669"/>
    <property type="project" value="UniProtKB-UniRule"/>
</dbReference>
<keyword evidence="2 5" id="KW-0808">Transferase</keyword>
<feature type="binding site" evidence="5">
    <location>
        <position position="176"/>
    </location>
    <ligand>
        <name>S-adenosyl-L-methionine</name>
        <dbReference type="ChEBI" id="CHEBI:59789"/>
    </ligand>
</feature>
<feature type="binding site" evidence="5">
    <location>
        <position position="133"/>
    </location>
    <ligand>
        <name>S-adenosyl-L-methionine</name>
        <dbReference type="ChEBI" id="CHEBI:59789"/>
    </ligand>
</feature>
<dbReference type="SUPFAM" id="SSF53335">
    <property type="entry name" value="S-adenosyl-L-methionine-dependent methyltransferases"/>
    <property type="match status" value="1"/>
</dbReference>
<dbReference type="AlphaFoldDB" id="A0A445MZY0"/>
<dbReference type="InterPro" id="IPR011023">
    <property type="entry name" value="Nop2p"/>
</dbReference>
<dbReference type="PROSITE" id="PS51686">
    <property type="entry name" value="SAM_MT_RSMB_NOP"/>
    <property type="match status" value="1"/>
</dbReference>
<name>A0A445MZY0_9BACT</name>
<dbReference type="PRINTS" id="PR02008">
    <property type="entry name" value="RCMTFAMILY"/>
</dbReference>
<proteinExistence type="inferred from homology"/>
<feature type="binding site" evidence="5">
    <location>
        <begin position="109"/>
        <end position="115"/>
    </location>
    <ligand>
        <name>S-adenosyl-L-methionine</name>
        <dbReference type="ChEBI" id="CHEBI:59789"/>
    </ligand>
</feature>
<accession>A0A445MZY0</accession>
<evidence type="ECO:0000256" key="1">
    <source>
        <dbReference type="ARBA" id="ARBA00022603"/>
    </source>
</evidence>
<feature type="active site" description="Nucleophile" evidence="5">
    <location>
        <position position="229"/>
    </location>
</feature>
<dbReference type="InterPro" id="IPR001678">
    <property type="entry name" value="MeTrfase_RsmB-F_NOP2_dom"/>
</dbReference>
<dbReference type="PANTHER" id="PTHR22807:SF74">
    <property type="entry name" value="TRNA (CYTOSINE(48)-C(5))-METHYLTRANSFERASE"/>
    <property type="match status" value="1"/>
</dbReference>
<protein>
    <submittedName>
        <fullName evidence="7">NOL1/NOP2/sun family protein</fullName>
    </submittedName>
</protein>
<dbReference type="GO" id="GO:0030488">
    <property type="term" value="P:tRNA methylation"/>
    <property type="evidence" value="ECO:0007669"/>
    <property type="project" value="TreeGrafter"/>
</dbReference>
<dbReference type="Gene3D" id="3.30.70.1170">
    <property type="entry name" value="Sun protein, domain 3"/>
    <property type="match status" value="1"/>
</dbReference>
<dbReference type="InterPro" id="IPR049560">
    <property type="entry name" value="MeTrfase_RsmB-F_NOP2_cat"/>
</dbReference>
<organism evidence="7">
    <name type="scientific">uncultured Desulfobacterium sp</name>
    <dbReference type="NCBI Taxonomy" id="201089"/>
    <lineage>
        <taxon>Bacteria</taxon>
        <taxon>Pseudomonadati</taxon>
        <taxon>Thermodesulfobacteriota</taxon>
        <taxon>Desulfobacteria</taxon>
        <taxon>Desulfobacterales</taxon>
        <taxon>Desulfobacteriaceae</taxon>
        <taxon>Desulfobacterium</taxon>
        <taxon>environmental samples</taxon>
    </lineage>
</organism>
<evidence type="ECO:0000256" key="5">
    <source>
        <dbReference type="PROSITE-ProRule" id="PRU01023"/>
    </source>
</evidence>
<evidence type="ECO:0000256" key="4">
    <source>
        <dbReference type="ARBA" id="ARBA00022884"/>
    </source>
</evidence>
<evidence type="ECO:0000313" key="7">
    <source>
        <dbReference type="EMBL" id="SPD75036.1"/>
    </source>
</evidence>
<dbReference type="Pfam" id="PF01189">
    <property type="entry name" value="Methyltr_RsmB-F"/>
    <property type="match status" value="1"/>
</dbReference>
<gene>
    <name evidence="7" type="ORF">PITCH_A410017</name>
</gene>
<sequence>MDPVFEKYKEIIPDFALFQDAVCRPIPTHLRINLLKTKPELVIASLKEKGIFIDRAIEPDDTLYTAQGLKSPGGLLEYFLGYIHPQALTSCLSAIALSPKKGSYVLDMCAAPGGKTSHMAQLMGNTGLIVANELYPSRHTGLGNTLSRLGVLNTVVTTYQAQQFPLRHSFDFIMADVPCSGEGQFRKTRPNLRYIERRTKKGLPSIQKEIILRGFDLLKEDGLMLYSTCTYNPAENESVVDYLLKSRQARLLPVDIIPGAEPGLTEWRNKRYDRQLTNAARFYPHRVDSVGFFMARIARRP</sequence>
<dbReference type="EMBL" id="OJIN01000183">
    <property type="protein sequence ID" value="SPD75036.1"/>
    <property type="molecule type" value="Genomic_DNA"/>
</dbReference>
<evidence type="ECO:0000256" key="2">
    <source>
        <dbReference type="ARBA" id="ARBA00022679"/>
    </source>
</evidence>
<keyword evidence="1 5" id="KW-0489">Methyltransferase</keyword>
<comment type="caution">
    <text evidence="5">Lacks conserved residue(s) required for the propagation of feature annotation.</text>
</comment>
<dbReference type="PANTHER" id="PTHR22807">
    <property type="entry name" value="NOP2 YEAST -RELATED NOL1/NOP2/FMU SUN DOMAIN-CONTAINING"/>
    <property type="match status" value="1"/>
</dbReference>
<dbReference type="Gene3D" id="3.40.50.150">
    <property type="entry name" value="Vaccinia Virus protein VP39"/>
    <property type="match status" value="1"/>
</dbReference>
<dbReference type="InterPro" id="IPR029063">
    <property type="entry name" value="SAM-dependent_MTases_sf"/>
</dbReference>
<feature type="domain" description="SAM-dependent MTase RsmB/NOP-type" evidence="6">
    <location>
        <begin position="18"/>
        <end position="300"/>
    </location>
</feature>
<comment type="similarity">
    <text evidence="5">Belongs to the class I-like SAM-binding methyltransferase superfamily. RsmB/NOP family.</text>
</comment>
<dbReference type="GO" id="GO:0016428">
    <property type="term" value="F:tRNA (cytidine-5-)-methyltransferase activity"/>
    <property type="evidence" value="ECO:0007669"/>
    <property type="project" value="TreeGrafter"/>
</dbReference>
<dbReference type="InterPro" id="IPR023267">
    <property type="entry name" value="RCMT"/>
</dbReference>